<dbReference type="Gene3D" id="1.25.40.10">
    <property type="entry name" value="Tetratricopeptide repeat domain"/>
    <property type="match status" value="4"/>
</dbReference>
<dbReference type="PANTHER" id="PTHR47933">
    <property type="entry name" value="PENTATRICOPEPTIDE REPEAT-CONTAINING PROTEIN 1, MITOCHONDRIAL"/>
    <property type="match status" value="1"/>
</dbReference>
<gene>
    <name evidence="4" type="ORF">HS088_TW15G01085</name>
</gene>
<dbReference type="Pfam" id="PF13812">
    <property type="entry name" value="PPR_3"/>
    <property type="match status" value="1"/>
</dbReference>
<organism evidence="4 5">
    <name type="scientific">Tripterygium wilfordii</name>
    <name type="common">Thunder God vine</name>
    <dbReference type="NCBI Taxonomy" id="458696"/>
    <lineage>
        <taxon>Eukaryota</taxon>
        <taxon>Viridiplantae</taxon>
        <taxon>Streptophyta</taxon>
        <taxon>Embryophyta</taxon>
        <taxon>Tracheophyta</taxon>
        <taxon>Spermatophyta</taxon>
        <taxon>Magnoliopsida</taxon>
        <taxon>eudicotyledons</taxon>
        <taxon>Gunneridae</taxon>
        <taxon>Pentapetalae</taxon>
        <taxon>rosids</taxon>
        <taxon>fabids</taxon>
        <taxon>Celastrales</taxon>
        <taxon>Celastraceae</taxon>
        <taxon>Tripterygium</taxon>
    </lineage>
</organism>
<dbReference type="Pfam" id="PF01535">
    <property type="entry name" value="PPR"/>
    <property type="match status" value="1"/>
</dbReference>
<proteinExistence type="inferred from homology"/>
<comment type="similarity">
    <text evidence="1">Belongs to the PPR family. P subfamily.</text>
</comment>
<dbReference type="AlphaFoldDB" id="A0A7J7CNB3"/>
<feature type="repeat" description="PPR" evidence="3">
    <location>
        <begin position="478"/>
        <end position="512"/>
    </location>
</feature>
<feature type="repeat" description="PPR" evidence="3">
    <location>
        <begin position="202"/>
        <end position="236"/>
    </location>
</feature>
<feature type="repeat" description="PPR" evidence="3">
    <location>
        <begin position="342"/>
        <end position="376"/>
    </location>
</feature>
<dbReference type="Pfam" id="PF13041">
    <property type="entry name" value="PPR_2"/>
    <property type="match status" value="3"/>
</dbReference>
<keyword evidence="5" id="KW-1185">Reference proteome</keyword>
<dbReference type="InterPro" id="IPR011990">
    <property type="entry name" value="TPR-like_helical_dom_sf"/>
</dbReference>
<dbReference type="FunCoup" id="A0A7J7CNB3">
    <property type="interactions" value="2431"/>
</dbReference>
<comment type="caution">
    <text evidence="4">The sequence shown here is derived from an EMBL/GenBank/DDBJ whole genome shotgun (WGS) entry which is preliminary data.</text>
</comment>
<reference evidence="4 5" key="1">
    <citation type="journal article" date="2020" name="Nat. Commun.">
        <title>Genome of Tripterygium wilfordii and identification of cytochrome P450 involved in triptolide biosynthesis.</title>
        <authorList>
            <person name="Tu L."/>
            <person name="Su P."/>
            <person name="Zhang Z."/>
            <person name="Gao L."/>
            <person name="Wang J."/>
            <person name="Hu T."/>
            <person name="Zhou J."/>
            <person name="Zhang Y."/>
            <person name="Zhao Y."/>
            <person name="Liu Y."/>
            <person name="Song Y."/>
            <person name="Tong Y."/>
            <person name="Lu Y."/>
            <person name="Yang J."/>
            <person name="Xu C."/>
            <person name="Jia M."/>
            <person name="Peters R.J."/>
            <person name="Huang L."/>
            <person name="Gao W."/>
        </authorList>
    </citation>
    <scope>NUCLEOTIDE SEQUENCE [LARGE SCALE GENOMIC DNA]</scope>
    <source>
        <strain evidence="5">cv. XIE 37</strain>
        <tissue evidence="4">Leaf</tissue>
    </source>
</reference>
<dbReference type="InParanoid" id="A0A7J7CNB3"/>
<accession>A0A7J7CNB3</accession>
<name>A0A7J7CNB3_TRIWF</name>
<sequence length="539" mass="61566">MLVKPGGRTDNLFGFPFRVATSESGLACEEGEDNKCSQRRNQEYDLNNLGQNLLPWGDMVLQQDMECEPQSVSRTPEASLYMVTKHKMKVHFLEERDEGELSTRLLMLSRTNKVRSALELYESMKCAALQPNPHSSNSLISCLIRNKMIDDALAVFEFMRRKGIVTGHTYSLILKAIAHSRDCDSALDMFAELEGSQGKDLDVIVYNTMISVCGRFDRWLEGKKIWKNMKENGYIGTRVTYSLLITMFVRCGLNELALDAYNEMVQNGFELGEDIMHAVIGASTKEGEWRVAFNVFQSMLKSKLKPNLIACNALINSLGKAGEVKSAFEIYDIMKSLGHMPDSYTWNALLCALYRANRHADALQLFVSIKKEHTSQLNVQLYNTALMSCQKLRSWDEALKLLWLMETSGLSVPTASYNLVIGACEIARKPKVALEVHDRMVHQKCTPDTFTYLSILRSCIWGSLWAEVEEILDHVPPDVSIYNTAIQGMCLRGKAESAKRLYMKMRKYNLEPDNKTRSLMLQNLRKDLRRRKRWSRRLR</sequence>
<dbReference type="NCBIfam" id="TIGR00756">
    <property type="entry name" value="PPR"/>
    <property type="match status" value="8"/>
</dbReference>
<dbReference type="PANTHER" id="PTHR47933:SF69">
    <property type="entry name" value="OS07G0513200 PROTEIN"/>
    <property type="match status" value="1"/>
</dbReference>
<dbReference type="GO" id="GO:0003729">
    <property type="term" value="F:mRNA binding"/>
    <property type="evidence" value="ECO:0007669"/>
    <property type="project" value="TreeGrafter"/>
</dbReference>
<dbReference type="EMBL" id="JAAARO010000015">
    <property type="protein sequence ID" value="KAF5735577.1"/>
    <property type="molecule type" value="Genomic_DNA"/>
</dbReference>
<protein>
    <submittedName>
        <fullName evidence="4">Pentatricopeptide repeat superfamily protein putative isoform 1</fullName>
    </submittedName>
</protein>
<feature type="repeat" description="PPR" evidence="3">
    <location>
        <begin position="307"/>
        <end position="341"/>
    </location>
</feature>
<evidence type="ECO:0000256" key="1">
    <source>
        <dbReference type="ARBA" id="ARBA00007626"/>
    </source>
</evidence>
<evidence type="ECO:0000313" key="5">
    <source>
        <dbReference type="Proteomes" id="UP000593562"/>
    </source>
</evidence>
<dbReference type="PROSITE" id="PS51375">
    <property type="entry name" value="PPR"/>
    <property type="match status" value="8"/>
</dbReference>
<evidence type="ECO:0000256" key="2">
    <source>
        <dbReference type="ARBA" id="ARBA00022737"/>
    </source>
</evidence>
<feature type="repeat" description="PPR" evidence="3">
    <location>
        <begin position="237"/>
        <end position="271"/>
    </location>
</feature>
<evidence type="ECO:0000256" key="3">
    <source>
        <dbReference type="PROSITE-ProRule" id="PRU00708"/>
    </source>
</evidence>
<feature type="repeat" description="PPR" evidence="3">
    <location>
        <begin position="132"/>
        <end position="166"/>
    </location>
</feature>
<keyword evidence="2" id="KW-0677">Repeat</keyword>
<dbReference type="InterPro" id="IPR051240">
    <property type="entry name" value="Mito_RNA-Proc/Resp"/>
</dbReference>
<dbReference type="Proteomes" id="UP000593562">
    <property type="component" value="Unassembled WGS sequence"/>
</dbReference>
<feature type="repeat" description="PPR" evidence="3">
    <location>
        <begin position="378"/>
        <end position="412"/>
    </location>
</feature>
<feature type="repeat" description="PPR" evidence="3">
    <location>
        <begin position="413"/>
        <end position="447"/>
    </location>
</feature>
<dbReference type="InterPro" id="IPR002885">
    <property type="entry name" value="PPR_rpt"/>
</dbReference>
<evidence type="ECO:0000313" key="4">
    <source>
        <dbReference type="EMBL" id="KAF5735577.1"/>
    </source>
</evidence>